<accession>A0A371EVE0</accession>
<dbReference type="AlphaFoldDB" id="A0A371EVE0"/>
<dbReference type="PANTHER" id="PTHR35046">
    <property type="entry name" value="ZINC KNUCKLE (CCHC-TYPE) FAMILY PROTEIN"/>
    <property type="match status" value="1"/>
</dbReference>
<proteinExistence type="predicted"/>
<dbReference type="PANTHER" id="PTHR35046:SF9">
    <property type="entry name" value="RNA-DIRECTED DNA POLYMERASE"/>
    <property type="match status" value="1"/>
</dbReference>
<feature type="non-terminal residue" evidence="1">
    <location>
        <position position="1"/>
    </location>
</feature>
<evidence type="ECO:0000313" key="1">
    <source>
        <dbReference type="EMBL" id="RDX70035.1"/>
    </source>
</evidence>
<keyword evidence="2" id="KW-1185">Reference proteome</keyword>
<evidence type="ECO:0000313" key="2">
    <source>
        <dbReference type="Proteomes" id="UP000257109"/>
    </source>
</evidence>
<dbReference type="OrthoDB" id="1747743at2759"/>
<protein>
    <submittedName>
        <fullName evidence="1">Uncharacterized protein</fullName>
    </submittedName>
</protein>
<sequence>MVHEASVRCLSRSRRCRSRIGRLKVVRRDHLACQHTLVDQILNISTIIGAPLSSFQGDRQTKKPLIKELPRDGDLLVVRRVLNMQEKGKDEAQREDIFHIRKYKDEVLYGVIPMEARHILLGHPWKFDHKVTHNGSTNRFSFIYIE</sequence>
<comment type="caution">
    <text evidence="1">The sequence shown here is derived from an EMBL/GenBank/DDBJ whole genome shotgun (WGS) entry which is preliminary data.</text>
</comment>
<reference evidence="1" key="1">
    <citation type="submission" date="2018-05" db="EMBL/GenBank/DDBJ databases">
        <title>Draft genome of Mucuna pruriens seed.</title>
        <authorList>
            <person name="Nnadi N.E."/>
            <person name="Vos R."/>
            <person name="Hasami M.H."/>
            <person name="Devisetty U.K."/>
            <person name="Aguiy J.C."/>
        </authorList>
    </citation>
    <scope>NUCLEOTIDE SEQUENCE [LARGE SCALE GENOMIC DNA]</scope>
    <source>
        <strain evidence="1">JCA_2017</strain>
    </source>
</reference>
<dbReference type="EMBL" id="QJKJ01011862">
    <property type="protein sequence ID" value="RDX70035.1"/>
    <property type="molecule type" value="Genomic_DNA"/>
</dbReference>
<name>A0A371EVE0_MUCPR</name>
<gene>
    <name evidence="1" type="ORF">CR513_50766</name>
</gene>
<organism evidence="1 2">
    <name type="scientific">Mucuna pruriens</name>
    <name type="common">Velvet bean</name>
    <name type="synonym">Dolichos pruriens</name>
    <dbReference type="NCBI Taxonomy" id="157652"/>
    <lineage>
        <taxon>Eukaryota</taxon>
        <taxon>Viridiplantae</taxon>
        <taxon>Streptophyta</taxon>
        <taxon>Embryophyta</taxon>
        <taxon>Tracheophyta</taxon>
        <taxon>Spermatophyta</taxon>
        <taxon>Magnoliopsida</taxon>
        <taxon>eudicotyledons</taxon>
        <taxon>Gunneridae</taxon>
        <taxon>Pentapetalae</taxon>
        <taxon>rosids</taxon>
        <taxon>fabids</taxon>
        <taxon>Fabales</taxon>
        <taxon>Fabaceae</taxon>
        <taxon>Papilionoideae</taxon>
        <taxon>50 kb inversion clade</taxon>
        <taxon>NPAAA clade</taxon>
        <taxon>indigoferoid/millettioid clade</taxon>
        <taxon>Phaseoleae</taxon>
        <taxon>Mucuna</taxon>
    </lineage>
</organism>
<dbReference type="Proteomes" id="UP000257109">
    <property type="component" value="Unassembled WGS sequence"/>
</dbReference>